<sequence>MITGMEHLSYEERLRHLGVFSLEKRRLRGDLINAYKYLKGRSQEDGAKLSSVVPGDRTRGKVHKLEHRKFHLNMWKNFTLRVAEHWKRPPRHVVESPSLETFKTCLDTFLSNLLQTRKSNSGNNTFLMAIERISGRSEQAKKESLWDTYGKAINRIHSQGVFKLWCEYAQKSTAELHSLSSNLEPSPYDVYLPEYSRTGGSRIQQYFVVGPYLQAVGNDCTPDKWNFMSDVHCMVADGRPKNNTRTPKSYWGFRYPFYAKITSCLEVISTSSLYEDHTAMGKNNINDVEKDQSVISAGNDKRKQFPVTVAKTLLEQLEEKQD</sequence>
<evidence type="ECO:0000313" key="2">
    <source>
        <dbReference type="Proteomes" id="UP000233556"/>
    </source>
</evidence>
<evidence type="ECO:0000313" key="1">
    <source>
        <dbReference type="EMBL" id="PKU48460.1"/>
    </source>
</evidence>
<keyword evidence="2" id="KW-1185">Reference proteome</keyword>
<organism evidence="1 2">
    <name type="scientific">Limosa lapponica baueri</name>
    <dbReference type="NCBI Taxonomy" id="1758121"/>
    <lineage>
        <taxon>Eukaryota</taxon>
        <taxon>Metazoa</taxon>
        <taxon>Chordata</taxon>
        <taxon>Craniata</taxon>
        <taxon>Vertebrata</taxon>
        <taxon>Euteleostomi</taxon>
        <taxon>Archelosauria</taxon>
        <taxon>Archosauria</taxon>
        <taxon>Dinosauria</taxon>
        <taxon>Saurischia</taxon>
        <taxon>Theropoda</taxon>
        <taxon>Coelurosauria</taxon>
        <taxon>Aves</taxon>
        <taxon>Neognathae</taxon>
        <taxon>Neoaves</taxon>
        <taxon>Charadriiformes</taxon>
        <taxon>Scolopacidae</taxon>
        <taxon>Limosa</taxon>
    </lineage>
</organism>
<protein>
    <submittedName>
        <fullName evidence="1">Uncharacterized protein</fullName>
    </submittedName>
</protein>
<name>A0A2I0UR03_LIMLA</name>
<dbReference type="Proteomes" id="UP000233556">
    <property type="component" value="Unassembled WGS sequence"/>
</dbReference>
<reference evidence="2" key="2">
    <citation type="submission" date="2017-12" db="EMBL/GenBank/DDBJ databases">
        <title>Genome sequence of the Bar-tailed Godwit (Limosa lapponica baueri).</title>
        <authorList>
            <person name="Lima N.C.B."/>
            <person name="Parody-Merino A.M."/>
            <person name="Battley P.F."/>
            <person name="Fidler A.E."/>
            <person name="Prosdocimi F."/>
        </authorList>
    </citation>
    <scope>NUCLEOTIDE SEQUENCE [LARGE SCALE GENOMIC DNA]</scope>
</reference>
<gene>
    <name evidence="1" type="ORF">llap_1201</name>
</gene>
<reference evidence="2" key="1">
    <citation type="submission" date="2017-11" db="EMBL/GenBank/DDBJ databases">
        <authorList>
            <person name="Lima N.C."/>
            <person name="Parody-Merino A.M."/>
            <person name="Battley P.F."/>
            <person name="Fidler A.E."/>
            <person name="Prosdocimi F."/>
        </authorList>
    </citation>
    <scope>NUCLEOTIDE SEQUENCE [LARGE SCALE GENOMIC DNA]</scope>
</reference>
<proteinExistence type="predicted"/>
<dbReference type="OrthoDB" id="3824970at2759"/>
<accession>A0A2I0UR03</accession>
<dbReference type="EMBL" id="KZ505652">
    <property type="protein sequence ID" value="PKU48460.1"/>
    <property type="molecule type" value="Genomic_DNA"/>
</dbReference>
<dbReference type="AlphaFoldDB" id="A0A2I0UR03"/>